<keyword evidence="3 5" id="KW-0133">Cell shape</keyword>
<dbReference type="InterPro" id="IPR055342">
    <property type="entry name" value="MreC_beta-barrel_core"/>
</dbReference>
<organism evidence="8 9">
    <name type="scientific">Solibacillus merdavium</name>
    <dbReference type="NCBI Taxonomy" id="2762218"/>
    <lineage>
        <taxon>Bacteria</taxon>
        <taxon>Bacillati</taxon>
        <taxon>Bacillota</taxon>
        <taxon>Bacilli</taxon>
        <taxon>Bacillales</taxon>
        <taxon>Caryophanaceae</taxon>
        <taxon>Solibacillus</taxon>
    </lineage>
</organism>
<dbReference type="PANTHER" id="PTHR34138">
    <property type="entry name" value="CELL SHAPE-DETERMINING PROTEIN MREC"/>
    <property type="match status" value="1"/>
</dbReference>
<sequence length="305" mass="33775">MPHFSNKKLIILLVSVIFLVALIGFSLRDRHNATLPEQIIKDTVGFAQSIVAKPTNYITSIFSNIDSLLNTYEENQRLKMRLEDFAVLQAEVSTLKAENSSLRELASIEESLRDFDPIQATVIARNPDQWEEKIILNKGTAHGVEKNMAVRTSRGLIGKIVIATPYTSEVELLYTNNENYRVSAIVVDEDNKEIHGLIEGYDDERNELLLKRIDSNVELDVGGKVLSSGLGGIFPKGILIGEITEVTTDDFGLTKMAYVKPAADFSILDHVIIAKRKTISIDGSDGSGTNEDLTNEPIVEVEGEE</sequence>
<evidence type="ECO:0000313" key="8">
    <source>
        <dbReference type="EMBL" id="MBD8032113.1"/>
    </source>
</evidence>
<proteinExistence type="inferred from homology"/>
<evidence type="ECO:0000256" key="3">
    <source>
        <dbReference type="ARBA" id="ARBA00022960"/>
    </source>
</evidence>
<reference evidence="8 9" key="1">
    <citation type="submission" date="2020-08" db="EMBL/GenBank/DDBJ databases">
        <title>A Genomic Blueprint of the Chicken Gut Microbiome.</title>
        <authorList>
            <person name="Gilroy R."/>
            <person name="Ravi A."/>
            <person name="Getino M."/>
            <person name="Pursley I."/>
            <person name="Horton D.L."/>
            <person name="Alikhan N.-F."/>
            <person name="Baker D."/>
            <person name="Gharbi K."/>
            <person name="Hall N."/>
            <person name="Watson M."/>
            <person name="Adriaenssens E.M."/>
            <person name="Foster-Nyarko E."/>
            <person name="Jarju S."/>
            <person name="Secka A."/>
            <person name="Antonio M."/>
            <person name="Oren A."/>
            <person name="Chaudhuri R."/>
            <person name="La Ragione R.M."/>
            <person name="Hildebrand F."/>
            <person name="Pallen M.J."/>
        </authorList>
    </citation>
    <scope>NUCLEOTIDE SEQUENCE [LARGE SCALE GENOMIC DNA]</scope>
    <source>
        <strain evidence="8 9">Sa1YVA6</strain>
    </source>
</reference>
<evidence type="ECO:0000313" key="9">
    <source>
        <dbReference type="Proteomes" id="UP000600565"/>
    </source>
</evidence>
<dbReference type="Gene3D" id="2.40.10.350">
    <property type="entry name" value="Rod shape-determining protein MreC, domain 2"/>
    <property type="match status" value="1"/>
</dbReference>
<accession>A0ABR8XJM8</accession>
<dbReference type="InterPro" id="IPR007221">
    <property type="entry name" value="MreC"/>
</dbReference>
<keyword evidence="9" id="KW-1185">Reference proteome</keyword>
<comment type="similarity">
    <text evidence="1 5">Belongs to the MreC family.</text>
</comment>
<name>A0ABR8XJM8_9BACL</name>
<comment type="function">
    <text evidence="5">Involved in formation and maintenance of cell shape.</text>
</comment>
<dbReference type="RefSeq" id="WP_191702722.1">
    <property type="nucleotide sequence ID" value="NZ_JACSPW010000002.1"/>
</dbReference>
<gene>
    <name evidence="8" type="primary">mreC</name>
    <name evidence="8" type="ORF">H9632_03460</name>
</gene>
<comment type="caution">
    <text evidence="8">The sequence shown here is derived from an EMBL/GenBank/DDBJ whole genome shotgun (WGS) entry which is preliminary data.</text>
</comment>
<feature type="region of interest" description="Disordered" evidence="6">
    <location>
        <begin position="284"/>
        <end position="305"/>
    </location>
</feature>
<protein>
    <recommendedName>
        <fullName evidence="2 5">Cell shape-determining protein MreC</fullName>
    </recommendedName>
    <alternativeName>
        <fullName evidence="4 5">Cell shape protein MreC</fullName>
    </alternativeName>
</protein>
<dbReference type="Gene3D" id="2.40.10.340">
    <property type="entry name" value="Rod shape-determining protein MreC, domain 1"/>
    <property type="match status" value="1"/>
</dbReference>
<evidence type="ECO:0000256" key="1">
    <source>
        <dbReference type="ARBA" id="ARBA00009369"/>
    </source>
</evidence>
<dbReference type="NCBIfam" id="TIGR00219">
    <property type="entry name" value="mreC"/>
    <property type="match status" value="1"/>
</dbReference>
<feature type="domain" description="Rod shape-determining protein MreC beta-barrel core" evidence="7">
    <location>
        <begin position="122"/>
        <end position="274"/>
    </location>
</feature>
<evidence type="ECO:0000256" key="6">
    <source>
        <dbReference type="SAM" id="MobiDB-lite"/>
    </source>
</evidence>
<dbReference type="PANTHER" id="PTHR34138:SF1">
    <property type="entry name" value="CELL SHAPE-DETERMINING PROTEIN MREC"/>
    <property type="match status" value="1"/>
</dbReference>
<evidence type="ECO:0000256" key="5">
    <source>
        <dbReference type="PIRNR" id="PIRNR038471"/>
    </source>
</evidence>
<dbReference type="PIRSF" id="PIRSF038471">
    <property type="entry name" value="MreC"/>
    <property type="match status" value="1"/>
</dbReference>
<evidence type="ECO:0000256" key="2">
    <source>
        <dbReference type="ARBA" id="ARBA00013855"/>
    </source>
</evidence>
<evidence type="ECO:0000256" key="4">
    <source>
        <dbReference type="ARBA" id="ARBA00032089"/>
    </source>
</evidence>
<dbReference type="EMBL" id="JACSPW010000002">
    <property type="protein sequence ID" value="MBD8032113.1"/>
    <property type="molecule type" value="Genomic_DNA"/>
</dbReference>
<dbReference type="InterPro" id="IPR042175">
    <property type="entry name" value="Cell/Rod_MreC_2"/>
</dbReference>
<dbReference type="InterPro" id="IPR042177">
    <property type="entry name" value="Cell/Rod_1"/>
</dbReference>
<dbReference type="Pfam" id="PF04085">
    <property type="entry name" value="MreC"/>
    <property type="match status" value="1"/>
</dbReference>
<dbReference type="Proteomes" id="UP000600565">
    <property type="component" value="Unassembled WGS sequence"/>
</dbReference>
<evidence type="ECO:0000259" key="7">
    <source>
        <dbReference type="Pfam" id="PF04085"/>
    </source>
</evidence>
<dbReference type="Gene3D" id="1.20.5.490">
    <property type="entry name" value="Single helix bin"/>
    <property type="match status" value="1"/>
</dbReference>